<dbReference type="SUPFAM" id="SSF88874">
    <property type="entry name" value="Receptor-binding domain of short tail fibre protein gp12"/>
    <property type="match status" value="1"/>
</dbReference>
<comment type="caution">
    <text evidence="2">The sequence shown here is derived from an EMBL/GenBank/DDBJ whole genome shotgun (WGS) entry which is preliminary data.</text>
</comment>
<name>A0AA37IXV5_9FIRM</name>
<gene>
    <name evidence="2" type="ORF">JCM17207_09260</name>
</gene>
<feature type="domain" description="Phage tail collar" evidence="1">
    <location>
        <begin position="374"/>
        <end position="430"/>
    </location>
</feature>
<protein>
    <recommendedName>
        <fullName evidence="1">Phage tail collar domain-containing protein</fullName>
    </recommendedName>
</protein>
<dbReference type="EMBL" id="BQKV01000029">
    <property type="protein sequence ID" value="GJN64301.1"/>
    <property type="molecule type" value="Genomic_DNA"/>
</dbReference>
<keyword evidence="3" id="KW-1185">Reference proteome</keyword>
<accession>A0AA37IXV5</accession>
<dbReference type="InterPro" id="IPR011083">
    <property type="entry name" value="Phage_tail_collar_dom"/>
</dbReference>
<evidence type="ECO:0000313" key="3">
    <source>
        <dbReference type="Proteomes" id="UP001055185"/>
    </source>
</evidence>
<dbReference type="Proteomes" id="UP001055185">
    <property type="component" value="Unassembled WGS sequence"/>
</dbReference>
<dbReference type="RefSeq" id="WP_238316539.1">
    <property type="nucleotide sequence ID" value="NZ_BQKV01000029.1"/>
</dbReference>
<evidence type="ECO:0000313" key="2">
    <source>
        <dbReference type="EMBL" id="GJN64301.1"/>
    </source>
</evidence>
<reference evidence="2" key="1">
    <citation type="journal article" date="2022" name="Int. J. Syst. Evol. Microbiol.">
        <title>Genome-based, phenotypic and chemotaxonomic classification of Faecalibacterium strains: proposal of three novel species Faecalibacterium duncaniae sp. nov., Faecalibacterium hattorii sp. nov. and Faecalibacterium gallinarum sp. nov. .</title>
        <authorList>
            <person name="Sakamoto M."/>
            <person name="Sakurai N."/>
            <person name="Tanno H."/>
            <person name="Iino T."/>
            <person name="Ohkuma M."/>
            <person name="Endo A."/>
        </authorList>
    </citation>
    <scope>NUCLEOTIDE SEQUENCE</scope>
    <source>
        <strain evidence="2">JCM 17207</strain>
    </source>
</reference>
<organism evidence="2 3">
    <name type="scientific">Faecalibacterium gallinarum</name>
    <dbReference type="NCBI Taxonomy" id="2903556"/>
    <lineage>
        <taxon>Bacteria</taxon>
        <taxon>Bacillati</taxon>
        <taxon>Bacillota</taxon>
        <taxon>Clostridia</taxon>
        <taxon>Eubacteriales</taxon>
        <taxon>Oscillospiraceae</taxon>
        <taxon>Faecalibacterium</taxon>
    </lineage>
</organism>
<dbReference type="Gene3D" id="3.90.1340.10">
    <property type="entry name" value="Phage tail collar domain"/>
    <property type="match status" value="1"/>
</dbReference>
<proteinExistence type="predicted"/>
<dbReference type="Pfam" id="PF07484">
    <property type="entry name" value="Collar"/>
    <property type="match status" value="1"/>
</dbReference>
<evidence type="ECO:0000259" key="1">
    <source>
        <dbReference type="Pfam" id="PF07484"/>
    </source>
</evidence>
<sequence>MKIQITALGRGGCTDFVAQPHRLHLGGQGAEGVDALDFELPEAWAGKNVALYIQHQDGTRLAPVLLSAAGSVPVDRRFTGAEEGRWMLAATDSQGYAAYTQPGSYDVYPTLSLEGEETEPSQSLYEQFIAQVMDSARLAQAAADDAAQAGADAAAAVGQAQVAAQTAGTKSEAAAASAARAEEAARRAEGYAPEGGDVLSVNGKGGAVWLDAQDVEALPRPAAAAPGQLLRVLSADPVTGQVTTEAVAETALTSFVRRTDKPTAEAAGPVKLAEGSGLTLTAAGVLETDPATEPQLDAMTEEHAPLTPARLPYGVKKALAGSWPGVSWSGEEQSAACSALGAAAASALKALVQRVTALEKGQSGQPSWAGAPVGSVIYFAGSAAPEGYLVCDGSLVNRRTYAALFAVIGTTYGAGNGSTTFALPDLRDRVAWGSTDPGTALESGLPNITGQVYALYTMQPWDNGAFSNYTIMSSYRSGFEGEYSGGVFDEDVVSFIEHNFSAKASSPIYGKSEIVQPPALTLLPCIKY</sequence>
<dbReference type="InterPro" id="IPR037053">
    <property type="entry name" value="Phage_tail_collar_dom_sf"/>
</dbReference>
<dbReference type="AlphaFoldDB" id="A0AA37IXV5"/>